<feature type="region of interest" description="Disordered" evidence="1">
    <location>
        <begin position="596"/>
        <end position="635"/>
    </location>
</feature>
<dbReference type="PANTHER" id="PTHR23031">
    <property type="entry name" value="RHOPHILIN"/>
    <property type="match status" value="1"/>
</dbReference>
<evidence type="ECO:0000259" key="2">
    <source>
        <dbReference type="PROSITE" id="PS50106"/>
    </source>
</evidence>
<dbReference type="InterPro" id="IPR001478">
    <property type="entry name" value="PDZ"/>
</dbReference>
<feature type="compositionally biased region" description="Low complexity" evidence="1">
    <location>
        <begin position="618"/>
        <end position="635"/>
    </location>
</feature>
<feature type="compositionally biased region" description="Basic residues" evidence="1">
    <location>
        <begin position="868"/>
        <end position="889"/>
    </location>
</feature>
<organism evidence="4 5">
    <name type="scientific">Hymenolepis diminuta</name>
    <name type="common">Rat tapeworm</name>
    <dbReference type="NCBI Taxonomy" id="6216"/>
    <lineage>
        <taxon>Eukaryota</taxon>
        <taxon>Metazoa</taxon>
        <taxon>Spiralia</taxon>
        <taxon>Lophotrochozoa</taxon>
        <taxon>Platyhelminthes</taxon>
        <taxon>Cestoda</taxon>
        <taxon>Eucestoda</taxon>
        <taxon>Cyclophyllidea</taxon>
        <taxon>Hymenolepididae</taxon>
        <taxon>Hymenolepis</taxon>
    </lineage>
</organism>
<name>A0A564Y3C5_HYMDI</name>
<dbReference type="Pfam" id="PF03097">
    <property type="entry name" value="BRO1"/>
    <property type="match status" value="1"/>
</dbReference>
<accession>A0A564Y3C5</accession>
<feature type="region of interest" description="Disordered" evidence="1">
    <location>
        <begin position="828"/>
        <end position="896"/>
    </location>
</feature>
<dbReference type="SMART" id="SM01041">
    <property type="entry name" value="BRO1"/>
    <property type="match status" value="1"/>
</dbReference>
<feature type="compositionally biased region" description="Low complexity" evidence="1">
    <location>
        <begin position="850"/>
        <end position="861"/>
    </location>
</feature>
<dbReference type="Proteomes" id="UP000321570">
    <property type="component" value="Unassembled WGS sequence"/>
</dbReference>
<protein>
    <recommendedName>
        <fullName evidence="6">PDZ domain-containing protein</fullName>
    </recommendedName>
</protein>
<dbReference type="Gene3D" id="2.30.42.10">
    <property type="match status" value="1"/>
</dbReference>
<reference evidence="4 5" key="1">
    <citation type="submission" date="2019-07" db="EMBL/GenBank/DDBJ databases">
        <authorList>
            <person name="Jastrzebski P J."/>
            <person name="Paukszto L."/>
            <person name="Jastrzebski P J."/>
        </authorList>
    </citation>
    <scope>NUCLEOTIDE SEQUENCE [LARGE SCALE GENOMIC DNA]</scope>
    <source>
        <strain evidence="4 5">WMS-il1</strain>
    </source>
</reference>
<dbReference type="SUPFAM" id="SSF50156">
    <property type="entry name" value="PDZ domain-like"/>
    <property type="match status" value="1"/>
</dbReference>
<dbReference type="InterPro" id="IPR004328">
    <property type="entry name" value="BRO1_dom"/>
</dbReference>
<keyword evidence="5" id="KW-1185">Reference proteome</keyword>
<evidence type="ECO:0000256" key="1">
    <source>
        <dbReference type="SAM" id="MobiDB-lite"/>
    </source>
</evidence>
<dbReference type="PANTHER" id="PTHR23031:SF15">
    <property type="entry name" value="LD12055P"/>
    <property type="match status" value="1"/>
</dbReference>
<dbReference type="InterPro" id="IPR038499">
    <property type="entry name" value="BRO1_sf"/>
</dbReference>
<dbReference type="GO" id="GO:0051497">
    <property type="term" value="P:negative regulation of stress fiber assembly"/>
    <property type="evidence" value="ECO:0007669"/>
    <property type="project" value="TreeGrafter"/>
</dbReference>
<dbReference type="Gene3D" id="1.25.40.280">
    <property type="entry name" value="alix/aip1 like domains"/>
    <property type="match status" value="1"/>
</dbReference>
<feature type="domain" description="PDZ" evidence="2">
    <location>
        <begin position="716"/>
        <end position="780"/>
    </location>
</feature>
<feature type="compositionally biased region" description="Basic residues" evidence="1">
    <location>
        <begin position="437"/>
        <end position="452"/>
    </location>
</feature>
<dbReference type="SMART" id="SM00228">
    <property type="entry name" value="PDZ"/>
    <property type="match status" value="1"/>
</dbReference>
<evidence type="ECO:0000259" key="3">
    <source>
        <dbReference type="PROSITE" id="PS51180"/>
    </source>
</evidence>
<dbReference type="Pfam" id="PF00595">
    <property type="entry name" value="PDZ"/>
    <property type="match status" value="1"/>
</dbReference>
<dbReference type="PROSITE" id="PS50106">
    <property type="entry name" value="PDZ"/>
    <property type="match status" value="1"/>
</dbReference>
<evidence type="ECO:0000313" key="4">
    <source>
        <dbReference type="EMBL" id="VUZ41730.1"/>
    </source>
</evidence>
<sequence>MTEVEAQQEVAIPQEVDEDSLLLRRKKTEDSRYLTQRTMLHRNKSEIIPHINIALQMEKGARNLLHADEQSKIFSKSHKQMIKEALSKEAETYDALKARMDYLNSSFSTYQNLESRLPVIPIGLKETYQIDFRAALSPFITSHYHDDPEQYAEGLDKLTEYRMRIMEPERSNAGLKHFKSYYNLLNTIERRFFDESIHHGFRFSWSDTFTGERHSQRSPAFEKGSLIFNYAALCSQIAAACDVGAVDSLAEQTKWFVQARANLQVLQESFAHAPSRDMSAELLGFLIRIMQVQAQEAVFLKQMIECQQEPETSRLINYIGGAAFLSECFGKLASPEASGSGNEEWTQICRVIPSSWLSLLDVKSQYYQAQINYKLGTVLICLATTGKMPDAGPAEIGPLPTEELYSNDGLLEAELENQLNDLFNILKPYVQLHKLAPKSRRKSLRSRHHRPHSAANVPSDCYSDSPRPRSRIKRTFSSLSFGGLSRSKSRGLDDNTSLSGRFSSLSIRSGSSSASTLSMSNLVGGTNGVDGEPVAPPTTRKEANQLGQVCLAEALHWAQQALKTIEQALDLNRETDFKNFVAKDVITWSEQLDKIKKTNNRTNGGPAPKKRHRRLPISNSFHRSSSSADATSVISTNSASSKKSLGFRNRPPTAESDVNLWTAPTFLQYEIELPKDLSTTILKSGRNLLDDSKDPFRMLGPLKYFNARKRWSEAYTVQLVRDEKVVYGFSIQGTGPVEILGVDANTPASEKCMRTGDLVVGINGMDARFMTHNEAVAAIRFGAEGYDQAIQAQASAAGGDDDSEEADKPSVSFPLEVDVVQLTMIRPLAPTQQPTARKQSVYLELPRDQTPPTTSAKSPTPFRSFMSSHHRSSRSKSKPTPMLRRRRMHKSGENNA</sequence>
<evidence type="ECO:0000313" key="5">
    <source>
        <dbReference type="Proteomes" id="UP000321570"/>
    </source>
</evidence>
<dbReference type="AlphaFoldDB" id="A0A564Y3C5"/>
<dbReference type="EMBL" id="CABIJS010000066">
    <property type="protein sequence ID" value="VUZ41730.1"/>
    <property type="molecule type" value="Genomic_DNA"/>
</dbReference>
<dbReference type="InterPro" id="IPR036034">
    <property type="entry name" value="PDZ_sf"/>
</dbReference>
<dbReference type="InterPro" id="IPR047138">
    <property type="entry name" value="RHPN1_2"/>
</dbReference>
<feature type="region of interest" description="Disordered" evidence="1">
    <location>
        <begin position="437"/>
        <end position="469"/>
    </location>
</feature>
<feature type="domain" description="BRO1" evidence="3">
    <location>
        <begin position="118"/>
        <end position="702"/>
    </location>
</feature>
<dbReference type="PROSITE" id="PS51180">
    <property type="entry name" value="BRO1"/>
    <property type="match status" value="1"/>
</dbReference>
<gene>
    <name evidence="4" type="ORF">WMSIL1_LOCUS2420</name>
</gene>
<proteinExistence type="predicted"/>
<evidence type="ECO:0008006" key="6">
    <source>
        <dbReference type="Google" id="ProtNLM"/>
    </source>
</evidence>